<evidence type="ECO:0000313" key="1">
    <source>
        <dbReference type="EMBL" id="MFC3997964.1"/>
    </source>
</evidence>
<dbReference type="RefSeq" id="WP_378535390.1">
    <property type="nucleotide sequence ID" value="NZ_JBHSBH010000012.1"/>
</dbReference>
<dbReference type="Proteomes" id="UP001595847">
    <property type="component" value="Unassembled WGS sequence"/>
</dbReference>
<organism evidence="1 2">
    <name type="scientific">Nocardiopsis sediminis</name>
    <dbReference type="NCBI Taxonomy" id="1778267"/>
    <lineage>
        <taxon>Bacteria</taxon>
        <taxon>Bacillati</taxon>
        <taxon>Actinomycetota</taxon>
        <taxon>Actinomycetes</taxon>
        <taxon>Streptosporangiales</taxon>
        <taxon>Nocardiopsidaceae</taxon>
        <taxon>Nocardiopsis</taxon>
    </lineage>
</organism>
<sequence length="122" mass="13762">MSAESTYAKQIISELEAIEFETGSDVRKYTELVRRLSRAVAMELEYSAQELEAVLKDLPPGDGDGHLTARIKARSVARHLRRAAEAQRTVGIESVRTWGSMLKHFEHLIKPKKRKKTIDLGS</sequence>
<proteinExistence type="predicted"/>
<protein>
    <submittedName>
        <fullName evidence="1">Uncharacterized protein</fullName>
    </submittedName>
</protein>
<accession>A0ABV8FRH6</accession>
<evidence type="ECO:0000313" key="2">
    <source>
        <dbReference type="Proteomes" id="UP001595847"/>
    </source>
</evidence>
<comment type="caution">
    <text evidence="1">The sequence shown here is derived from an EMBL/GenBank/DDBJ whole genome shotgun (WGS) entry which is preliminary data.</text>
</comment>
<gene>
    <name evidence="1" type="ORF">ACFOVU_18665</name>
</gene>
<dbReference type="EMBL" id="JBHSBH010000012">
    <property type="protein sequence ID" value="MFC3997964.1"/>
    <property type="molecule type" value="Genomic_DNA"/>
</dbReference>
<reference evidence="2" key="1">
    <citation type="journal article" date="2019" name="Int. J. Syst. Evol. Microbiol.">
        <title>The Global Catalogue of Microorganisms (GCM) 10K type strain sequencing project: providing services to taxonomists for standard genome sequencing and annotation.</title>
        <authorList>
            <consortium name="The Broad Institute Genomics Platform"/>
            <consortium name="The Broad Institute Genome Sequencing Center for Infectious Disease"/>
            <person name="Wu L."/>
            <person name="Ma J."/>
        </authorList>
    </citation>
    <scope>NUCLEOTIDE SEQUENCE [LARGE SCALE GENOMIC DNA]</scope>
    <source>
        <strain evidence="2">TBRC 1826</strain>
    </source>
</reference>
<keyword evidence="2" id="KW-1185">Reference proteome</keyword>
<name>A0ABV8FRH6_9ACTN</name>